<sequence length="338" mass="37269">MSGHNETRPYYVCHEVTPSCPVSATTLGYYPNKGINIFFSIGFAIAALGVLVTGVWKRTWSYMAFILAGCVLELAGYIARTELHSNPWNQHAFETQICAIILGPTLICISIYLTLKHLCLSLNPAISRFRPRLYPLIFVPADVSCLLVQAIGGALAASGGSRNRKLVDSGNRAIIAGIALQVVVLLFFGATSAEYFVRARRWIRSPEATPQARALWADRKFRWFVGAVTGAYSTILVRCIYRIAEMAGGWGNEIMQDEPSFVVLDGFMIWIAVMLLAFFSPGFLFPDMAEREAVRFSRRRRRAARAEKAAGSASRDTELAQPASASEQDSKEVVEGGR</sequence>
<evidence type="ECO:0000313" key="8">
    <source>
        <dbReference type="Proteomes" id="UP001174694"/>
    </source>
</evidence>
<evidence type="ECO:0000256" key="3">
    <source>
        <dbReference type="ARBA" id="ARBA00022989"/>
    </source>
</evidence>
<feature type="transmembrane region" description="Helical" evidence="6">
    <location>
        <begin position="35"/>
        <end position="55"/>
    </location>
</feature>
<feature type="transmembrane region" description="Helical" evidence="6">
    <location>
        <begin position="174"/>
        <end position="197"/>
    </location>
</feature>
<proteinExistence type="predicted"/>
<evidence type="ECO:0000256" key="6">
    <source>
        <dbReference type="SAM" id="Phobius"/>
    </source>
</evidence>
<evidence type="ECO:0000256" key="4">
    <source>
        <dbReference type="ARBA" id="ARBA00023136"/>
    </source>
</evidence>
<dbReference type="InterPro" id="IPR007568">
    <property type="entry name" value="RTA1"/>
</dbReference>
<dbReference type="GO" id="GO:0000324">
    <property type="term" value="C:fungal-type vacuole"/>
    <property type="evidence" value="ECO:0007669"/>
    <property type="project" value="TreeGrafter"/>
</dbReference>
<protein>
    <submittedName>
        <fullName evidence="7">Sphingoid long-chain base transporter RSB1</fullName>
    </submittedName>
</protein>
<comment type="caution">
    <text evidence="7">The sequence shown here is derived from an EMBL/GenBank/DDBJ whole genome shotgun (WGS) entry which is preliminary data.</text>
</comment>
<evidence type="ECO:0000256" key="5">
    <source>
        <dbReference type="SAM" id="MobiDB-lite"/>
    </source>
</evidence>
<organism evidence="7 8">
    <name type="scientific">Pleurostoma richardsiae</name>
    <dbReference type="NCBI Taxonomy" id="41990"/>
    <lineage>
        <taxon>Eukaryota</taxon>
        <taxon>Fungi</taxon>
        <taxon>Dikarya</taxon>
        <taxon>Ascomycota</taxon>
        <taxon>Pezizomycotina</taxon>
        <taxon>Sordariomycetes</taxon>
        <taxon>Sordariomycetidae</taxon>
        <taxon>Calosphaeriales</taxon>
        <taxon>Pleurostomataceae</taxon>
        <taxon>Pleurostoma</taxon>
    </lineage>
</organism>
<keyword evidence="2 6" id="KW-0812">Transmembrane</keyword>
<keyword evidence="4 6" id="KW-0472">Membrane</keyword>
<name>A0AA38RPY5_9PEZI</name>
<accession>A0AA38RPY5</accession>
<dbReference type="AlphaFoldDB" id="A0AA38RPY5"/>
<keyword evidence="3 6" id="KW-1133">Transmembrane helix</keyword>
<keyword evidence="8" id="KW-1185">Reference proteome</keyword>
<feature type="transmembrane region" description="Helical" evidence="6">
    <location>
        <begin position="223"/>
        <end position="244"/>
    </location>
</feature>
<feature type="transmembrane region" description="Helical" evidence="6">
    <location>
        <begin position="264"/>
        <end position="285"/>
    </location>
</feature>
<gene>
    <name evidence="7" type="ORF">NKR23_g8768</name>
</gene>
<feature type="transmembrane region" description="Helical" evidence="6">
    <location>
        <begin position="62"/>
        <end position="79"/>
    </location>
</feature>
<evidence type="ECO:0000256" key="2">
    <source>
        <dbReference type="ARBA" id="ARBA00022692"/>
    </source>
</evidence>
<evidence type="ECO:0000256" key="1">
    <source>
        <dbReference type="ARBA" id="ARBA00004141"/>
    </source>
</evidence>
<dbReference type="GO" id="GO:0005886">
    <property type="term" value="C:plasma membrane"/>
    <property type="evidence" value="ECO:0007669"/>
    <property type="project" value="TreeGrafter"/>
</dbReference>
<feature type="transmembrane region" description="Helical" evidence="6">
    <location>
        <begin position="133"/>
        <end position="154"/>
    </location>
</feature>
<feature type="transmembrane region" description="Helical" evidence="6">
    <location>
        <begin position="91"/>
        <end position="113"/>
    </location>
</feature>
<dbReference type="EMBL" id="JANBVO010000031">
    <property type="protein sequence ID" value="KAJ9138086.1"/>
    <property type="molecule type" value="Genomic_DNA"/>
</dbReference>
<comment type="subcellular location">
    <subcellularLocation>
        <location evidence="1">Membrane</location>
        <topology evidence="1">Multi-pass membrane protein</topology>
    </subcellularLocation>
</comment>
<reference evidence="7" key="1">
    <citation type="submission" date="2022-07" db="EMBL/GenBank/DDBJ databases">
        <title>Fungi with potential for degradation of polypropylene.</title>
        <authorList>
            <person name="Gostincar C."/>
        </authorList>
    </citation>
    <scope>NUCLEOTIDE SEQUENCE</scope>
    <source>
        <strain evidence="7">EXF-13308</strain>
    </source>
</reference>
<feature type="compositionally biased region" description="Basic and acidic residues" evidence="5">
    <location>
        <begin position="328"/>
        <end position="338"/>
    </location>
</feature>
<dbReference type="PANTHER" id="PTHR31465:SF8">
    <property type="entry name" value="DOMAIN PROTEIN, PUTATIVE (AFU_ORTHOLOGUE AFUA_6G14140)-RELATED"/>
    <property type="match status" value="1"/>
</dbReference>
<dbReference type="Pfam" id="PF04479">
    <property type="entry name" value="RTA1"/>
    <property type="match status" value="1"/>
</dbReference>
<feature type="region of interest" description="Disordered" evidence="5">
    <location>
        <begin position="305"/>
        <end position="338"/>
    </location>
</feature>
<dbReference type="Proteomes" id="UP001174694">
    <property type="component" value="Unassembled WGS sequence"/>
</dbReference>
<evidence type="ECO:0000313" key="7">
    <source>
        <dbReference type="EMBL" id="KAJ9138086.1"/>
    </source>
</evidence>
<dbReference type="PANTHER" id="PTHR31465">
    <property type="entry name" value="PROTEIN RTA1-RELATED"/>
    <property type="match status" value="1"/>
</dbReference>